<proteinExistence type="predicted"/>
<name>A0A2P2QE97_RHIMU</name>
<accession>A0A2P2QE97</accession>
<sequence length="31" mass="3824">MEINLKFNLSQGRRQIWLMEISKQNQMLMIE</sequence>
<reference evidence="1" key="1">
    <citation type="submission" date="2018-02" db="EMBL/GenBank/DDBJ databases">
        <title>Rhizophora mucronata_Transcriptome.</title>
        <authorList>
            <person name="Meera S.P."/>
            <person name="Sreeshan A."/>
            <person name="Augustine A."/>
        </authorList>
    </citation>
    <scope>NUCLEOTIDE SEQUENCE</scope>
    <source>
        <tissue evidence="1">Leaf</tissue>
    </source>
</reference>
<dbReference type="EMBL" id="GGEC01084837">
    <property type="protein sequence ID" value="MBX65321.1"/>
    <property type="molecule type" value="Transcribed_RNA"/>
</dbReference>
<dbReference type="AlphaFoldDB" id="A0A2P2QE97"/>
<evidence type="ECO:0000313" key="1">
    <source>
        <dbReference type="EMBL" id="MBX65321.1"/>
    </source>
</evidence>
<organism evidence="1">
    <name type="scientific">Rhizophora mucronata</name>
    <name type="common">Asiatic mangrove</name>
    <dbReference type="NCBI Taxonomy" id="61149"/>
    <lineage>
        <taxon>Eukaryota</taxon>
        <taxon>Viridiplantae</taxon>
        <taxon>Streptophyta</taxon>
        <taxon>Embryophyta</taxon>
        <taxon>Tracheophyta</taxon>
        <taxon>Spermatophyta</taxon>
        <taxon>Magnoliopsida</taxon>
        <taxon>eudicotyledons</taxon>
        <taxon>Gunneridae</taxon>
        <taxon>Pentapetalae</taxon>
        <taxon>rosids</taxon>
        <taxon>fabids</taxon>
        <taxon>Malpighiales</taxon>
        <taxon>Rhizophoraceae</taxon>
        <taxon>Rhizophora</taxon>
    </lineage>
</organism>
<protein>
    <submittedName>
        <fullName evidence="1">Uncharacterized protein</fullName>
    </submittedName>
</protein>